<comment type="caution">
    <text evidence="1">The sequence shown here is derived from an EMBL/GenBank/DDBJ whole genome shotgun (WGS) entry which is preliminary data.</text>
</comment>
<protein>
    <submittedName>
        <fullName evidence="1">Uncharacterized protein</fullName>
    </submittedName>
</protein>
<reference evidence="1 2" key="1">
    <citation type="submission" date="2019-10" db="EMBL/GenBank/DDBJ databases">
        <title>Draft Genome Sequence of the Caffeine Degrading Methylotroph Methylorubrum populi PINKEL.</title>
        <authorList>
            <person name="Dawson S.C."/>
            <person name="Zhang X."/>
            <person name="Wright M.E."/>
            <person name="Sharma G."/>
            <person name="Langner J.T."/>
            <person name="Ditty J.L."/>
            <person name="Subuyuj G.A."/>
        </authorList>
    </citation>
    <scope>NUCLEOTIDE SEQUENCE [LARGE SCALE GENOMIC DNA]</scope>
    <source>
        <strain evidence="1 2">Pinkel</strain>
    </source>
</reference>
<gene>
    <name evidence="1" type="ORF">F8B43_1878</name>
</gene>
<dbReference type="RefSeq" id="WP_152276780.1">
    <property type="nucleotide sequence ID" value="NZ_WEKV01000009.1"/>
</dbReference>
<proteinExistence type="predicted"/>
<sequence>MPPEIEIDYTIEHGLPEDLTAIEVGTDLGLPMEPVADVGDMPTIKIKPGRPDLAADAAAGALIATRLPIYLRGGALVRPTMEVVDAADGTKTITAKLRDVTLPGLMYILARAAIFQSFDGRKGDFKRVDPPEKTAAMILDGAGDWTFPSVAGVITTPTMRTDGTILSESGYDRQSRLYLVRDPDLVLPPIPEAPTREQALEALQLFKDLLHEFPFVSPVDRAVALSGLLTTVARPALATAPAIAISAHTAGTGKSYLVDVAAALSTGRRCPVIAPGRGEEELEKRLGPLILNSVPIVSIDNIEGELGGIFLCQATERPAVGLRPLGKSEIRTAECRSMFYLTGNNLVLLEDMTRRALMANLDARMERPELREFAGKPFDLVLANRGAYIAAALTILRAYRVAGMPDRLPRLASYEQWSDNVRSTLVWLGEEDPVLTMEKTRKADPVAQAIRQLYAQWEKKIGLHDRRTSASVIATATMADDEELLDLLMRQAGEGKSVSPKRLGKWLSKVAGRIFDGLQLEVENDASNGNRYRLVPVAGAERDQRPAEAIEADQVLIPRPNPLNYWKATRGE</sequence>
<dbReference type="Proteomes" id="UP000469949">
    <property type="component" value="Unassembled WGS sequence"/>
</dbReference>
<evidence type="ECO:0000313" key="2">
    <source>
        <dbReference type="Proteomes" id="UP000469949"/>
    </source>
</evidence>
<evidence type="ECO:0000313" key="1">
    <source>
        <dbReference type="EMBL" id="KAB7785377.1"/>
    </source>
</evidence>
<dbReference type="AlphaFoldDB" id="A0A833J6M5"/>
<organism evidence="1 2">
    <name type="scientific">Methylorubrum populi</name>
    <dbReference type="NCBI Taxonomy" id="223967"/>
    <lineage>
        <taxon>Bacteria</taxon>
        <taxon>Pseudomonadati</taxon>
        <taxon>Pseudomonadota</taxon>
        <taxon>Alphaproteobacteria</taxon>
        <taxon>Hyphomicrobiales</taxon>
        <taxon>Methylobacteriaceae</taxon>
        <taxon>Methylorubrum</taxon>
    </lineage>
</organism>
<dbReference type="EMBL" id="WEKV01000009">
    <property type="protein sequence ID" value="KAB7785377.1"/>
    <property type="molecule type" value="Genomic_DNA"/>
</dbReference>
<name>A0A833J6M5_9HYPH</name>
<accession>A0A833J6M5</accession>